<dbReference type="AlphaFoldDB" id="A0A1C7ND43"/>
<gene>
    <name evidence="1" type="ORF">A0J61_05080</name>
</gene>
<feature type="non-terminal residue" evidence="1">
    <location>
        <position position="77"/>
    </location>
</feature>
<dbReference type="InParanoid" id="A0A1C7ND43"/>
<sequence>STGEHHAPPLPLYLISSETCLTKCTWRLSSTMLHPLAFLQSQVFTKALLSFSPFLYSIYDLPSLLCPQFLSDTLSPV</sequence>
<dbReference type="EMBL" id="LUGH01000264">
    <property type="protein sequence ID" value="OBZ86880.1"/>
    <property type="molecule type" value="Genomic_DNA"/>
</dbReference>
<dbReference type="Proteomes" id="UP000093000">
    <property type="component" value="Unassembled WGS sequence"/>
</dbReference>
<accession>A0A1C7ND43</accession>
<comment type="caution">
    <text evidence="1">The sequence shown here is derived from an EMBL/GenBank/DDBJ whole genome shotgun (WGS) entry which is preliminary data.</text>
</comment>
<evidence type="ECO:0000313" key="1">
    <source>
        <dbReference type="EMBL" id="OBZ86880.1"/>
    </source>
</evidence>
<proteinExistence type="predicted"/>
<keyword evidence="2" id="KW-1185">Reference proteome</keyword>
<evidence type="ECO:0000313" key="2">
    <source>
        <dbReference type="Proteomes" id="UP000093000"/>
    </source>
</evidence>
<feature type="non-terminal residue" evidence="1">
    <location>
        <position position="1"/>
    </location>
</feature>
<reference evidence="1 2" key="1">
    <citation type="submission" date="2016-03" db="EMBL/GenBank/DDBJ databases">
        <title>Choanephora cucurbitarum.</title>
        <authorList>
            <person name="Min B."/>
            <person name="Park H."/>
            <person name="Park J.-H."/>
            <person name="Shin H.-D."/>
            <person name="Choi I.-G."/>
        </authorList>
    </citation>
    <scope>NUCLEOTIDE SEQUENCE [LARGE SCALE GENOMIC DNA]</scope>
    <source>
        <strain evidence="1 2">KUS-F28377</strain>
    </source>
</reference>
<protein>
    <submittedName>
        <fullName evidence="1">Uncharacterized protein</fullName>
    </submittedName>
</protein>
<name>A0A1C7ND43_9FUNG</name>
<organism evidence="1 2">
    <name type="scientific">Choanephora cucurbitarum</name>
    <dbReference type="NCBI Taxonomy" id="101091"/>
    <lineage>
        <taxon>Eukaryota</taxon>
        <taxon>Fungi</taxon>
        <taxon>Fungi incertae sedis</taxon>
        <taxon>Mucoromycota</taxon>
        <taxon>Mucoromycotina</taxon>
        <taxon>Mucoromycetes</taxon>
        <taxon>Mucorales</taxon>
        <taxon>Mucorineae</taxon>
        <taxon>Choanephoraceae</taxon>
        <taxon>Choanephoroideae</taxon>
        <taxon>Choanephora</taxon>
    </lineage>
</organism>